<dbReference type="RefSeq" id="WP_111446632.1">
    <property type="nucleotide sequence ID" value="NZ_QKZK01000029.1"/>
</dbReference>
<dbReference type="GO" id="GO:0006935">
    <property type="term" value="P:chemotaxis"/>
    <property type="evidence" value="ECO:0007669"/>
    <property type="project" value="UniProtKB-KW"/>
</dbReference>
<dbReference type="EMBL" id="QKZK01000029">
    <property type="protein sequence ID" value="PZX12853.1"/>
    <property type="molecule type" value="Genomic_DNA"/>
</dbReference>
<proteinExistence type="inferred from homology"/>
<keyword evidence="3" id="KW-0807">Transducer</keyword>
<feature type="transmembrane region" description="Helical" evidence="4">
    <location>
        <begin position="13"/>
        <end position="36"/>
    </location>
</feature>
<dbReference type="PROSITE" id="PS50885">
    <property type="entry name" value="HAMP"/>
    <property type="match status" value="1"/>
</dbReference>
<protein>
    <submittedName>
        <fullName evidence="7">Methyl-accepting chemotaxis protein</fullName>
    </submittedName>
</protein>
<name>A0A2W7MZ37_9BACT</name>
<dbReference type="SMART" id="SM00304">
    <property type="entry name" value="HAMP"/>
    <property type="match status" value="1"/>
</dbReference>
<accession>A0A2W7MZ37</accession>
<dbReference type="InterPro" id="IPR004089">
    <property type="entry name" value="MCPsignal_dom"/>
</dbReference>
<dbReference type="CDD" id="cd06225">
    <property type="entry name" value="HAMP"/>
    <property type="match status" value="1"/>
</dbReference>
<comment type="caution">
    <text evidence="7">The sequence shown here is derived from an EMBL/GenBank/DDBJ whole genome shotgun (WGS) entry which is preliminary data.</text>
</comment>
<evidence type="ECO:0000256" key="1">
    <source>
        <dbReference type="ARBA" id="ARBA00022500"/>
    </source>
</evidence>
<dbReference type="InterPro" id="IPR051310">
    <property type="entry name" value="MCP_chemotaxis"/>
</dbReference>
<dbReference type="Gene3D" id="1.10.287.950">
    <property type="entry name" value="Methyl-accepting chemotaxis protein"/>
    <property type="match status" value="1"/>
</dbReference>
<dbReference type="SUPFAM" id="SSF58104">
    <property type="entry name" value="Methyl-accepting chemotaxis protein (MCP) signaling domain"/>
    <property type="match status" value="1"/>
</dbReference>
<evidence type="ECO:0000259" key="6">
    <source>
        <dbReference type="PROSITE" id="PS50885"/>
    </source>
</evidence>
<dbReference type="GO" id="GO:0004888">
    <property type="term" value="F:transmembrane signaling receptor activity"/>
    <property type="evidence" value="ECO:0007669"/>
    <property type="project" value="TreeGrafter"/>
</dbReference>
<dbReference type="SMART" id="SM00283">
    <property type="entry name" value="MA"/>
    <property type="match status" value="1"/>
</dbReference>
<dbReference type="AlphaFoldDB" id="A0A2W7MZ37"/>
<evidence type="ECO:0000256" key="3">
    <source>
        <dbReference type="PROSITE-ProRule" id="PRU00284"/>
    </source>
</evidence>
<keyword evidence="1" id="KW-0145">Chemotaxis</keyword>
<dbReference type="PANTHER" id="PTHR43531:SF11">
    <property type="entry name" value="METHYL-ACCEPTING CHEMOTAXIS PROTEIN 3"/>
    <property type="match status" value="1"/>
</dbReference>
<dbReference type="GO" id="GO:0007165">
    <property type="term" value="P:signal transduction"/>
    <property type="evidence" value="ECO:0007669"/>
    <property type="project" value="UniProtKB-KW"/>
</dbReference>
<dbReference type="Pfam" id="PF00015">
    <property type="entry name" value="MCPsignal"/>
    <property type="match status" value="1"/>
</dbReference>
<dbReference type="PANTHER" id="PTHR43531">
    <property type="entry name" value="PROTEIN ICFG"/>
    <property type="match status" value="1"/>
</dbReference>
<dbReference type="Pfam" id="PF00672">
    <property type="entry name" value="HAMP"/>
    <property type="match status" value="1"/>
</dbReference>
<feature type="domain" description="Methyl-accepting transducer" evidence="5">
    <location>
        <begin position="345"/>
        <end position="560"/>
    </location>
</feature>
<reference evidence="7 8" key="1">
    <citation type="submission" date="2018-06" db="EMBL/GenBank/DDBJ databases">
        <title>Genomic Encyclopedia of Archaeal and Bacterial Type Strains, Phase II (KMG-II): from individual species to whole genera.</title>
        <authorList>
            <person name="Goeker M."/>
        </authorList>
    </citation>
    <scope>NUCLEOTIDE SEQUENCE [LARGE SCALE GENOMIC DNA]</scope>
    <source>
        <strain evidence="7 8">DSM 6779</strain>
    </source>
</reference>
<comment type="similarity">
    <text evidence="2">Belongs to the methyl-accepting chemotaxis (MCP) protein family.</text>
</comment>
<feature type="domain" description="HAMP" evidence="6">
    <location>
        <begin position="288"/>
        <end position="340"/>
    </location>
</feature>
<organism evidence="7 8">
    <name type="scientific">Breznakibacter xylanolyticus</name>
    <dbReference type="NCBI Taxonomy" id="990"/>
    <lineage>
        <taxon>Bacteria</taxon>
        <taxon>Pseudomonadati</taxon>
        <taxon>Bacteroidota</taxon>
        <taxon>Bacteroidia</taxon>
        <taxon>Marinilabiliales</taxon>
        <taxon>Marinilabiliaceae</taxon>
        <taxon>Breznakibacter</taxon>
    </lineage>
</organism>
<dbReference type="Gene3D" id="6.10.340.10">
    <property type="match status" value="1"/>
</dbReference>
<dbReference type="PROSITE" id="PS50111">
    <property type="entry name" value="CHEMOTAXIS_TRANSDUC_2"/>
    <property type="match status" value="1"/>
</dbReference>
<evidence type="ECO:0000313" key="8">
    <source>
        <dbReference type="Proteomes" id="UP000249239"/>
    </source>
</evidence>
<keyword evidence="4" id="KW-0472">Membrane</keyword>
<evidence type="ECO:0000259" key="5">
    <source>
        <dbReference type="PROSITE" id="PS50111"/>
    </source>
</evidence>
<keyword evidence="4" id="KW-0812">Transmembrane</keyword>
<keyword evidence="4" id="KW-1133">Transmembrane helix</keyword>
<keyword evidence="8" id="KW-1185">Reference proteome</keyword>
<dbReference type="GO" id="GO:0005886">
    <property type="term" value="C:plasma membrane"/>
    <property type="evidence" value="ECO:0007669"/>
    <property type="project" value="TreeGrafter"/>
</dbReference>
<evidence type="ECO:0000256" key="2">
    <source>
        <dbReference type="ARBA" id="ARBA00029447"/>
    </source>
</evidence>
<sequence length="628" mass="69212">MTRWKDLKIRKKIGSGFLLTIGISVITGAVLLFNLYRITQSTKEMSDIHIPSVNEASKVMRFWQESSEYARSFDFTSNNFYATRQHISFDKMNEALLKLSIYMKGREAELATKGVNLELLRNYALAYKNSREAYEATAKDYVRIKGDFTKSMMAINASSQVGSAAKLNAVAFAIKTYEEQRDGVSMRNQIPLLQAIAQGGTSDISEAAEYGVNMLNQYQSMRLAELKNFEDAKNVLWEVRASSDIGLDQIMVLGDHITGIMRFQRDLQLIVIVVIIALGLFLIYFLANAISKPINTSIELAEMVAAGDLSVTMNIDRKDEIGRLGAALNKMTENLRTMVSDITQSAALIVNASDKLNREATELAEGATEQAASAEEVSSSMQEMHANIQQNNENAKETQSIAAKTAEGMKISNESSKIAAQHLKEITDKILVIKDIAFQTNILALNAAVEAARAGQEGRGFAVVASEVRNLAERSQEAAQEITKVSAVAIDSSDVATNLIDTITPEIEKTASLVQEITVASMEQVTGVEQINSALQQLNNVTQRNATNAEEISTAAKDLDQLSRKLFSAISAFSASEADYAGRNMVSNHHDEEGDEDESCELSRPHVQRENKMIIDLGLDDRESYETY</sequence>
<dbReference type="Proteomes" id="UP000249239">
    <property type="component" value="Unassembled WGS sequence"/>
</dbReference>
<gene>
    <name evidence="7" type="ORF">LX69_02808</name>
</gene>
<evidence type="ECO:0000256" key="4">
    <source>
        <dbReference type="SAM" id="Phobius"/>
    </source>
</evidence>
<feature type="transmembrane region" description="Helical" evidence="4">
    <location>
        <begin position="267"/>
        <end position="287"/>
    </location>
</feature>
<evidence type="ECO:0000313" key="7">
    <source>
        <dbReference type="EMBL" id="PZX12853.1"/>
    </source>
</evidence>
<dbReference type="InterPro" id="IPR003660">
    <property type="entry name" value="HAMP_dom"/>
</dbReference>